<evidence type="ECO:0000313" key="1">
    <source>
        <dbReference type="EMBL" id="KFB52219.1"/>
    </source>
</evidence>
<dbReference type="Proteomes" id="UP000030765">
    <property type="component" value="Unassembled WGS sequence"/>
</dbReference>
<dbReference type="EMBL" id="KE525369">
    <property type="protein sequence ID" value="KFB52219.1"/>
    <property type="molecule type" value="Genomic_DNA"/>
</dbReference>
<keyword evidence="1" id="KW-0808">Transferase</keyword>
<dbReference type="EMBL" id="ATLV01025123">
    <property type="status" value="NOT_ANNOTATED_CDS"/>
    <property type="molecule type" value="Genomic_DNA"/>
</dbReference>
<organism evidence="1">
    <name type="scientific">Anopheles sinensis</name>
    <name type="common">Mosquito</name>
    <dbReference type="NCBI Taxonomy" id="74873"/>
    <lineage>
        <taxon>Eukaryota</taxon>
        <taxon>Metazoa</taxon>
        <taxon>Ecdysozoa</taxon>
        <taxon>Arthropoda</taxon>
        <taxon>Hexapoda</taxon>
        <taxon>Insecta</taxon>
        <taxon>Pterygota</taxon>
        <taxon>Neoptera</taxon>
        <taxon>Endopterygota</taxon>
        <taxon>Diptera</taxon>
        <taxon>Nematocera</taxon>
        <taxon>Culicoidea</taxon>
        <taxon>Culicidae</taxon>
        <taxon>Anophelinae</taxon>
        <taxon>Anopheles</taxon>
    </lineage>
</organism>
<gene>
    <name evidence="1" type="ORF">ZHAS_00020329</name>
</gene>
<reference evidence="1 3" key="1">
    <citation type="journal article" date="2014" name="BMC Genomics">
        <title>Genome sequence of Anopheles sinensis provides insight into genetics basis of mosquito competence for malaria parasites.</title>
        <authorList>
            <person name="Zhou D."/>
            <person name="Zhang D."/>
            <person name="Ding G."/>
            <person name="Shi L."/>
            <person name="Hou Q."/>
            <person name="Ye Y."/>
            <person name="Xu Y."/>
            <person name="Zhou H."/>
            <person name="Xiong C."/>
            <person name="Li S."/>
            <person name="Yu J."/>
            <person name="Hong S."/>
            <person name="Yu X."/>
            <person name="Zou P."/>
            <person name="Chen C."/>
            <person name="Chang X."/>
            <person name="Wang W."/>
            <person name="Lv Y."/>
            <person name="Sun Y."/>
            <person name="Ma L."/>
            <person name="Shen B."/>
            <person name="Zhu C."/>
        </authorList>
    </citation>
    <scope>NUCLEOTIDE SEQUENCE [LARGE SCALE GENOMIC DNA]</scope>
</reference>
<proteinExistence type="predicted"/>
<evidence type="ECO:0000313" key="3">
    <source>
        <dbReference type="Proteomes" id="UP000030765"/>
    </source>
</evidence>
<dbReference type="GO" id="GO:0016301">
    <property type="term" value="F:kinase activity"/>
    <property type="evidence" value="ECO:0007669"/>
    <property type="project" value="UniProtKB-KW"/>
</dbReference>
<protein>
    <submittedName>
        <fullName evidence="1 2">ATPase/histidine kinase/DNA gyrase B/HSP90 domain protein</fullName>
    </submittedName>
</protein>
<sequence length="167" mass="17843">MQSDATHVCVCVRVRGKGKGGEGWGGVLPTILATPARPVVRMEASRAGASHLQGKSLPLCRNVAIKTTTTTPAVRMHLNDARHNVDRCRNRVGSSEEVKDQSAIARETPTKYVSSNLFQAQRREGHSSPAILLGQENLPEIQGFGSESTTAGFEGFGLTLITDGGDF</sequence>
<keyword evidence="3" id="KW-1185">Reference proteome</keyword>
<name>A0A084WPS5_ANOSI</name>
<keyword evidence="1" id="KW-0418">Kinase</keyword>
<evidence type="ECO:0000313" key="2">
    <source>
        <dbReference type="EnsemblMetazoa" id="ASIC020329-PA"/>
    </source>
</evidence>
<dbReference type="AlphaFoldDB" id="A0A084WPS5"/>
<dbReference type="VEuPathDB" id="VectorBase:ASIC020329"/>
<dbReference type="EnsemblMetazoa" id="ASIC020329-RA">
    <property type="protein sequence ID" value="ASIC020329-PA"/>
    <property type="gene ID" value="ASIC020329"/>
</dbReference>
<reference evidence="2" key="2">
    <citation type="submission" date="2020-05" db="UniProtKB">
        <authorList>
            <consortium name="EnsemblMetazoa"/>
        </authorList>
    </citation>
    <scope>IDENTIFICATION</scope>
</reference>
<accession>A0A084WPS5</accession>